<organism evidence="1 2">
    <name type="scientific">Nitrosopumilus adriaticus</name>
    <dbReference type="NCBI Taxonomy" id="1580092"/>
    <lineage>
        <taxon>Archaea</taxon>
        <taxon>Nitrososphaerota</taxon>
        <taxon>Nitrososphaeria</taxon>
        <taxon>Nitrosopumilales</taxon>
        <taxon>Nitrosopumilaceae</taxon>
        <taxon>Nitrosopumilus</taxon>
    </lineage>
</organism>
<dbReference type="Proteomes" id="UP000032408">
    <property type="component" value="Chromosome"/>
</dbReference>
<sequence length="325" mass="35369">MILNSGIIFVSILVLIIVSSNFVSASAISGSSTEFGSLNIDQDSVSISETAPTILNISGTVVDYNSGQMILIEIKKPDNTSITLKTQADKEGIFSTPILLDSNWTVGNYQLLATYLNNEIGSASFSITSVSVQNIPVMSNIGSLEIDEEEIIVTGNEKSTVEVNGNIKNYQRGDPITLKILHPSGLTSDVTITGKSNGDFTAHISIADNWESGSFSIIASYDEENFGKVEFQLNKIQIPSYFKNVASWWSDGLIEDFEFVDGIEYLISEEIIEIPNLSGSAGSSDNVVPDWVRQNIGWWSNGLTSDTELVNSIQYLVEKGIIQVN</sequence>
<gene>
    <name evidence="1" type="ORF">NADRNF5_0762</name>
</gene>
<reference evidence="2" key="1">
    <citation type="submission" date="2015-03" db="EMBL/GenBank/DDBJ databases">
        <title>Characterization of two novel Thaumarchaeota isolated from the Northern Adriatic Sea.</title>
        <authorList>
            <person name="Bayer B."/>
            <person name="Vojvoda J."/>
            <person name="Offre P."/>
            <person name="Srivastava A."/>
            <person name="Elisabeth N."/>
            <person name="Garcia J.A.L."/>
            <person name="Schleper C."/>
            <person name="Herndl G.J."/>
        </authorList>
    </citation>
    <scope>NUCLEOTIDE SEQUENCE [LARGE SCALE GENOMIC DNA]</scope>
    <source>
        <strain evidence="2">NF5</strain>
    </source>
</reference>
<name>A0A0D5C162_9ARCH</name>
<keyword evidence="2" id="KW-1185">Reference proteome</keyword>
<dbReference type="STRING" id="1580092.NADRNF5_0762"/>
<dbReference type="KEGG" id="nin:NADRNF5_0762"/>
<dbReference type="OrthoDB" id="4891at2157"/>
<evidence type="ECO:0000313" key="2">
    <source>
        <dbReference type="Proteomes" id="UP000032408"/>
    </source>
</evidence>
<dbReference type="HOGENOM" id="CLU_923178_0_0_2"/>
<reference evidence="1 2" key="2">
    <citation type="journal article" date="2016" name="ISME J.">
        <title>Physiological and genomic characterization of two novel marine thaumarchaeal strains indicates niche differentiation.</title>
        <authorList>
            <person name="Bayer B."/>
            <person name="Vojvoda J."/>
            <person name="Offre P."/>
            <person name="Alves R.J."/>
            <person name="Elisabeth N.H."/>
            <person name="Garcia J.A."/>
            <person name="Volland J.M."/>
            <person name="Srivastava A."/>
            <person name="Schleper C."/>
            <person name="Herndl G.J."/>
        </authorList>
    </citation>
    <scope>NUCLEOTIDE SEQUENCE [LARGE SCALE GENOMIC DNA]</scope>
    <source>
        <strain evidence="1 2">NF5</strain>
    </source>
</reference>
<proteinExistence type="predicted"/>
<evidence type="ECO:0008006" key="3">
    <source>
        <dbReference type="Google" id="ProtNLM"/>
    </source>
</evidence>
<dbReference type="GeneID" id="25407591"/>
<dbReference type="RefSeq" id="WP_052661869.1">
    <property type="nucleotide sequence ID" value="NZ_CP011070.1"/>
</dbReference>
<dbReference type="EMBL" id="CP011070">
    <property type="protein sequence ID" value="AJW70456.1"/>
    <property type="molecule type" value="Genomic_DNA"/>
</dbReference>
<protein>
    <recommendedName>
        <fullName evidence="3">Secreted periplasmic Zn-dependent protease</fullName>
    </recommendedName>
</protein>
<evidence type="ECO:0000313" key="1">
    <source>
        <dbReference type="EMBL" id="AJW70456.1"/>
    </source>
</evidence>
<accession>A0A0D5C162</accession>
<dbReference type="AlphaFoldDB" id="A0A0D5C162"/>